<dbReference type="AlphaFoldDB" id="A0A162IKW8"/>
<protein>
    <recommendedName>
        <fullName evidence="4">Mitochondrial carrier protein PET8</fullName>
    </recommendedName>
</protein>
<dbReference type="EMBL" id="AZGY01000010">
    <property type="protein sequence ID" value="KZZ94923.1"/>
    <property type="molecule type" value="Genomic_DNA"/>
</dbReference>
<gene>
    <name evidence="2" type="ORF">AAL_05034</name>
</gene>
<feature type="compositionally biased region" description="Basic and acidic residues" evidence="1">
    <location>
        <begin position="47"/>
        <end position="103"/>
    </location>
</feature>
<feature type="compositionally biased region" description="Polar residues" evidence="1">
    <location>
        <begin position="33"/>
        <end position="45"/>
    </location>
</feature>
<reference evidence="2 3" key="1">
    <citation type="journal article" date="2016" name="Genome Biol. Evol.">
        <title>Divergent and convergent evolution of fungal pathogenicity.</title>
        <authorList>
            <person name="Shang Y."/>
            <person name="Xiao G."/>
            <person name="Zheng P."/>
            <person name="Cen K."/>
            <person name="Zhan S."/>
            <person name="Wang C."/>
        </authorList>
    </citation>
    <scope>NUCLEOTIDE SEQUENCE [LARGE SCALE GENOMIC DNA]</scope>
    <source>
        <strain evidence="2 3">RCEF 2490</strain>
    </source>
</reference>
<dbReference type="OrthoDB" id="529205at2759"/>
<comment type="caution">
    <text evidence="2">The sequence shown here is derived from an EMBL/GenBank/DDBJ whole genome shotgun (WGS) entry which is preliminary data.</text>
</comment>
<proteinExistence type="predicted"/>
<evidence type="ECO:0000313" key="2">
    <source>
        <dbReference type="EMBL" id="KZZ94923.1"/>
    </source>
</evidence>
<keyword evidence="3" id="KW-1185">Reference proteome</keyword>
<name>A0A162IKW8_9HYPO</name>
<accession>A0A162IKW8</accession>
<feature type="region of interest" description="Disordered" evidence="1">
    <location>
        <begin position="33"/>
        <end position="114"/>
    </location>
</feature>
<evidence type="ECO:0000256" key="1">
    <source>
        <dbReference type="SAM" id="MobiDB-lite"/>
    </source>
</evidence>
<feature type="compositionally biased region" description="Polar residues" evidence="1">
    <location>
        <begin position="105"/>
        <end position="114"/>
    </location>
</feature>
<sequence>MNTARNMIGLAGLRAAARGPNGVSRRVAFSTTSKLRLKESSSQTDADYDKHKQDSLSKQKRGEGHWKRELASDSEEAVRADRASDENVADLQERTKKTAEELSKAGTSNSKGGL</sequence>
<organism evidence="2 3">
    <name type="scientific">Moelleriella libera RCEF 2490</name>
    <dbReference type="NCBI Taxonomy" id="1081109"/>
    <lineage>
        <taxon>Eukaryota</taxon>
        <taxon>Fungi</taxon>
        <taxon>Dikarya</taxon>
        <taxon>Ascomycota</taxon>
        <taxon>Pezizomycotina</taxon>
        <taxon>Sordariomycetes</taxon>
        <taxon>Hypocreomycetidae</taxon>
        <taxon>Hypocreales</taxon>
        <taxon>Clavicipitaceae</taxon>
        <taxon>Moelleriella</taxon>
    </lineage>
</organism>
<dbReference type="Proteomes" id="UP000078544">
    <property type="component" value="Unassembled WGS sequence"/>
</dbReference>
<evidence type="ECO:0008006" key="4">
    <source>
        <dbReference type="Google" id="ProtNLM"/>
    </source>
</evidence>
<evidence type="ECO:0000313" key="3">
    <source>
        <dbReference type="Proteomes" id="UP000078544"/>
    </source>
</evidence>